<evidence type="ECO:0000313" key="1">
    <source>
        <dbReference type="EMBL" id="KKK81837.1"/>
    </source>
</evidence>
<name>A0A0F8YKB2_9ZZZZ</name>
<protein>
    <recommendedName>
        <fullName evidence="2">DUF968 domain-containing protein</fullName>
    </recommendedName>
</protein>
<sequence>MKSTDYVVYVRTLPCVVCNESPPSDPSHLRAIGMGGNRKKENERHFTAIPMCRLCHSNFHAVGIKEYEDVWDINLYKVALKILAQWL</sequence>
<dbReference type="InterPro" id="IPR010373">
    <property type="entry name" value="DUF968"/>
</dbReference>
<organism evidence="1">
    <name type="scientific">marine sediment metagenome</name>
    <dbReference type="NCBI Taxonomy" id="412755"/>
    <lineage>
        <taxon>unclassified sequences</taxon>
        <taxon>metagenomes</taxon>
        <taxon>ecological metagenomes</taxon>
    </lineage>
</organism>
<comment type="caution">
    <text evidence="1">The sequence shown here is derived from an EMBL/GenBank/DDBJ whole genome shotgun (WGS) entry which is preliminary data.</text>
</comment>
<reference evidence="1" key="1">
    <citation type="journal article" date="2015" name="Nature">
        <title>Complex archaea that bridge the gap between prokaryotes and eukaryotes.</title>
        <authorList>
            <person name="Spang A."/>
            <person name="Saw J.H."/>
            <person name="Jorgensen S.L."/>
            <person name="Zaremba-Niedzwiedzka K."/>
            <person name="Martijn J."/>
            <person name="Lind A.E."/>
            <person name="van Eijk R."/>
            <person name="Schleper C."/>
            <person name="Guy L."/>
            <person name="Ettema T.J."/>
        </authorList>
    </citation>
    <scope>NUCLEOTIDE SEQUENCE</scope>
</reference>
<accession>A0A0F8YKB2</accession>
<evidence type="ECO:0008006" key="2">
    <source>
        <dbReference type="Google" id="ProtNLM"/>
    </source>
</evidence>
<dbReference type="AlphaFoldDB" id="A0A0F8YKB2"/>
<proteinExistence type="predicted"/>
<dbReference type="EMBL" id="LAZR01052947">
    <property type="protein sequence ID" value="KKK81837.1"/>
    <property type="molecule type" value="Genomic_DNA"/>
</dbReference>
<feature type="non-terminal residue" evidence="1">
    <location>
        <position position="87"/>
    </location>
</feature>
<dbReference type="Pfam" id="PF06147">
    <property type="entry name" value="DUF968"/>
    <property type="match status" value="1"/>
</dbReference>
<gene>
    <name evidence="1" type="ORF">LCGC14_2809480</name>
</gene>